<keyword evidence="3" id="KW-1185">Reference proteome</keyword>
<proteinExistence type="predicted"/>
<accession>A0A2K9LGZ0</accession>
<keyword evidence="1" id="KW-0812">Transmembrane</keyword>
<dbReference type="AlphaFoldDB" id="A0A2K9LGZ0"/>
<feature type="transmembrane region" description="Helical" evidence="1">
    <location>
        <begin position="17"/>
        <end position="37"/>
    </location>
</feature>
<protein>
    <recommendedName>
        <fullName evidence="4">DUF3592 domain-containing protein</fullName>
    </recommendedName>
</protein>
<reference evidence="3" key="1">
    <citation type="submission" date="2017-08" db="EMBL/GenBank/DDBJ databases">
        <title>Direct submision.</title>
        <authorList>
            <person name="Kim S.-J."/>
            <person name="Rhee S.-K."/>
        </authorList>
    </citation>
    <scope>NUCLEOTIDE SEQUENCE [LARGE SCALE GENOMIC DNA]</scope>
    <source>
        <strain evidence="3">GI5</strain>
    </source>
</reference>
<evidence type="ECO:0000313" key="2">
    <source>
        <dbReference type="EMBL" id="AUM11411.1"/>
    </source>
</evidence>
<feature type="transmembrane region" description="Helical" evidence="1">
    <location>
        <begin position="99"/>
        <end position="117"/>
    </location>
</feature>
<dbReference type="Proteomes" id="UP000235116">
    <property type="component" value="Chromosome"/>
</dbReference>
<dbReference type="RefSeq" id="WP_101892751.1">
    <property type="nucleotide sequence ID" value="NZ_CP022684.1"/>
</dbReference>
<evidence type="ECO:0000256" key="1">
    <source>
        <dbReference type="SAM" id="Phobius"/>
    </source>
</evidence>
<dbReference type="KEGG" id="kak:Kalk_02775"/>
<evidence type="ECO:0008006" key="4">
    <source>
        <dbReference type="Google" id="ProtNLM"/>
    </source>
</evidence>
<keyword evidence="1" id="KW-1133">Transmembrane helix</keyword>
<name>A0A2K9LGZ0_9GAMM</name>
<gene>
    <name evidence="2" type="ORF">Kalk_02775</name>
</gene>
<organism evidence="2 3">
    <name type="scientific">Ketobacter alkanivorans</name>
    <dbReference type="NCBI Taxonomy" id="1917421"/>
    <lineage>
        <taxon>Bacteria</taxon>
        <taxon>Pseudomonadati</taxon>
        <taxon>Pseudomonadota</taxon>
        <taxon>Gammaproteobacteria</taxon>
        <taxon>Pseudomonadales</taxon>
        <taxon>Ketobacteraceae</taxon>
        <taxon>Ketobacter</taxon>
    </lineage>
</organism>
<sequence length="133" mass="15234">MSSTTSTKTNQHPIIRAIAYLVISGGSIVLIFSLALLHSTLQKQSWPAATIARVNQSFYYQVGEKRYEIQPSDSINDSTRKVYFNPEQPDQFVVEIPSFWWHLYLSMAGLIVLYAGLHLRQERNRNIQSLGFE</sequence>
<keyword evidence="1" id="KW-0472">Membrane</keyword>
<evidence type="ECO:0000313" key="3">
    <source>
        <dbReference type="Proteomes" id="UP000235116"/>
    </source>
</evidence>
<dbReference type="EMBL" id="CP022684">
    <property type="protein sequence ID" value="AUM11411.1"/>
    <property type="molecule type" value="Genomic_DNA"/>
</dbReference>